<evidence type="ECO:0000313" key="2">
    <source>
        <dbReference type="Proteomes" id="UP001310386"/>
    </source>
</evidence>
<sequence length="256" mass="28929">MSILNETELYGPIKRFLENKGYLVKAEVEGCDLVAFREDDPSPVIVEMKKSFNLSLVLQGIDRLKLSDRVYLAVEYREGRGLSKRKWNGWVNLCRMLGLGLIGVKFYRKGNPGVHVLCDPGPYMPNSVKSRTTKLLAEFHGRSGDFNIGGSTQRKIVTVYREQALFLAFMLEKREAASPKELRSLSGIEKAPQILRDNHYEWFERVKRGVYRLSPSGKEALNLYADVLAARFPGESQMQFEAASARAFENQSAGEA</sequence>
<dbReference type="EMBL" id="JAYJLD010000017">
    <property type="protein sequence ID" value="MEB3102440.1"/>
    <property type="molecule type" value="Genomic_DNA"/>
</dbReference>
<keyword evidence="2" id="KW-1185">Reference proteome</keyword>
<gene>
    <name evidence="1" type="ORF">VF724_12285</name>
</gene>
<organism evidence="1 2">
    <name type="scientific">Ferviditalea candida</name>
    <dbReference type="NCBI Taxonomy" id="3108399"/>
    <lineage>
        <taxon>Bacteria</taxon>
        <taxon>Bacillati</taxon>
        <taxon>Bacillota</taxon>
        <taxon>Bacilli</taxon>
        <taxon>Bacillales</taxon>
        <taxon>Paenibacillaceae</taxon>
        <taxon>Ferviditalea</taxon>
    </lineage>
</organism>
<dbReference type="InterPro" id="IPR018679">
    <property type="entry name" value="DUF2161"/>
</dbReference>
<name>A0ABU5ZIX7_9BACL</name>
<dbReference type="RefSeq" id="WP_371754562.1">
    <property type="nucleotide sequence ID" value="NZ_JAYJLD010000017.1"/>
</dbReference>
<dbReference type="Pfam" id="PF09929">
    <property type="entry name" value="DUF2161"/>
    <property type="match status" value="1"/>
</dbReference>
<protein>
    <submittedName>
        <fullName evidence="1">DUF2161 family putative PD-(D/E)XK-type phosphodiesterase</fullName>
    </submittedName>
</protein>
<evidence type="ECO:0000313" key="1">
    <source>
        <dbReference type="EMBL" id="MEB3102440.1"/>
    </source>
</evidence>
<reference evidence="1" key="1">
    <citation type="submission" date="2023-12" db="EMBL/GenBank/DDBJ databases">
        <title>Fervidustalea candida gen. nov., sp. nov., a novel member of the family Paenibacillaceae isolated from a geothermal area.</title>
        <authorList>
            <person name="Li W.-J."/>
            <person name="Jiao J.-Y."/>
            <person name="Chen Y."/>
        </authorList>
    </citation>
    <scope>NUCLEOTIDE SEQUENCE</scope>
    <source>
        <strain evidence="1">SYSU GA230002</strain>
    </source>
</reference>
<proteinExistence type="predicted"/>
<comment type="caution">
    <text evidence="1">The sequence shown here is derived from an EMBL/GenBank/DDBJ whole genome shotgun (WGS) entry which is preliminary data.</text>
</comment>
<dbReference type="Proteomes" id="UP001310386">
    <property type="component" value="Unassembled WGS sequence"/>
</dbReference>
<accession>A0ABU5ZIX7</accession>